<dbReference type="PROSITE" id="PS50071">
    <property type="entry name" value="HOMEOBOX_2"/>
    <property type="match status" value="1"/>
</dbReference>
<evidence type="ECO:0000256" key="1">
    <source>
        <dbReference type="ARBA" id="ARBA00004123"/>
    </source>
</evidence>
<evidence type="ECO:0000256" key="8">
    <source>
        <dbReference type="RuleBase" id="RU000682"/>
    </source>
</evidence>
<comment type="caution">
    <text evidence="11">The sequence shown here is derived from an EMBL/GenBank/DDBJ whole genome shotgun (WGS) entry which is preliminary data.</text>
</comment>
<feature type="non-terminal residue" evidence="11">
    <location>
        <position position="1"/>
    </location>
</feature>
<dbReference type="InterPro" id="IPR009057">
    <property type="entry name" value="Homeodomain-like_sf"/>
</dbReference>
<dbReference type="CDD" id="cd00086">
    <property type="entry name" value="homeodomain"/>
    <property type="match status" value="1"/>
</dbReference>
<keyword evidence="5 7" id="KW-0371">Homeobox</keyword>
<name>A0A8X7X1E0_POLSE</name>
<keyword evidence="12" id="KW-1185">Reference proteome</keyword>
<evidence type="ECO:0000256" key="4">
    <source>
        <dbReference type="ARBA" id="ARBA00023125"/>
    </source>
</evidence>
<feature type="domain" description="Homeobox" evidence="10">
    <location>
        <begin position="101"/>
        <end position="161"/>
    </location>
</feature>
<evidence type="ECO:0000313" key="12">
    <source>
        <dbReference type="Proteomes" id="UP000886611"/>
    </source>
</evidence>
<dbReference type="PANTHER" id="PTHR47777">
    <property type="entry name" value="HOMEOBOX PROTEIN SEBOX"/>
    <property type="match status" value="1"/>
</dbReference>
<evidence type="ECO:0000256" key="3">
    <source>
        <dbReference type="ARBA" id="ARBA00022473"/>
    </source>
</evidence>
<comment type="similarity">
    <text evidence="2">Belongs to the paired homeobox family.</text>
</comment>
<evidence type="ECO:0000259" key="10">
    <source>
        <dbReference type="PROSITE" id="PS50071"/>
    </source>
</evidence>
<dbReference type="GO" id="GO:0005634">
    <property type="term" value="C:nucleus"/>
    <property type="evidence" value="ECO:0007669"/>
    <property type="project" value="UniProtKB-SubCell"/>
</dbReference>
<feature type="DNA-binding region" description="Homeobox" evidence="7">
    <location>
        <begin position="103"/>
        <end position="162"/>
    </location>
</feature>
<dbReference type="GO" id="GO:0003677">
    <property type="term" value="F:DNA binding"/>
    <property type="evidence" value="ECO:0007669"/>
    <property type="project" value="UniProtKB-UniRule"/>
</dbReference>
<protein>
    <submittedName>
        <fullName evidence="11">SEBOX protein</fullName>
    </submittedName>
</protein>
<keyword evidence="3" id="KW-0217">Developmental protein</keyword>
<evidence type="ECO:0000256" key="7">
    <source>
        <dbReference type="PROSITE-ProRule" id="PRU00108"/>
    </source>
</evidence>
<dbReference type="AlphaFoldDB" id="A0A8X7X1E0"/>
<dbReference type="InterPro" id="IPR001356">
    <property type="entry name" value="HD"/>
</dbReference>
<evidence type="ECO:0000256" key="5">
    <source>
        <dbReference type="ARBA" id="ARBA00023155"/>
    </source>
</evidence>
<proteinExistence type="inferred from homology"/>
<dbReference type="PANTHER" id="PTHR47777:SF1">
    <property type="entry name" value="HOMEOBOX PROTEIN SEBOX"/>
    <property type="match status" value="1"/>
</dbReference>
<dbReference type="FunFam" id="1.10.10.60:FF:000312">
    <property type="entry name" value="Mix-type homeobox gene 1"/>
    <property type="match status" value="1"/>
</dbReference>
<dbReference type="Proteomes" id="UP000886611">
    <property type="component" value="Unassembled WGS sequence"/>
</dbReference>
<keyword evidence="6 7" id="KW-0539">Nucleus</keyword>
<dbReference type="Gene3D" id="1.10.10.60">
    <property type="entry name" value="Homeodomain-like"/>
    <property type="match status" value="1"/>
</dbReference>
<gene>
    <name evidence="11" type="primary">Sebox_1</name>
    <name evidence="11" type="ORF">GTO96_0019662</name>
</gene>
<organism evidence="11 12">
    <name type="scientific">Polypterus senegalus</name>
    <name type="common">Senegal bichir</name>
    <dbReference type="NCBI Taxonomy" id="55291"/>
    <lineage>
        <taxon>Eukaryota</taxon>
        <taxon>Metazoa</taxon>
        <taxon>Chordata</taxon>
        <taxon>Craniata</taxon>
        <taxon>Vertebrata</taxon>
        <taxon>Euteleostomi</taxon>
        <taxon>Actinopterygii</taxon>
        <taxon>Polypteriformes</taxon>
        <taxon>Polypteridae</taxon>
        <taxon>Polypterus</taxon>
    </lineage>
</organism>
<evidence type="ECO:0000256" key="6">
    <source>
        <dbReference type="ARBA" id="ARBA00023242"/>
    </source>
</evidence>
<keyword evidence="4 7" id="KW-0238">DNA-binding</keyword>
<dbReference type="InterPro" id="IPR042223">
    <property type="entry name" value="SEBOX"/>
</dbReference>
<evidence type="ECO:0000256" key="2">
    <source>
        <dbReference type="ARBA" id="ARBA00005733"/>
    </source>
</evidence>
<feature type="region of interest" description="Disordered" evidence="9">
    <location>
        <begin position="176"/>
        <end position="205"/>
    </location>
</feature>
<dbReference type="SUPFAM" id="SSF46689">
    <property type="entry name" value="Homeodomain-like"/>
    <property type="match status" value="1"/>
</dbReference>
<evidence type="ECO:0000313" key="11">
    <source>
        <dbReference type="EMBL" id="KAG2459169.1"/>
    </source>
</evidence>
<feature type="non-terminal residue" evidence="11">
    <location>
        <position position="356"/>
    </location>
</feature>
<dbReference type="SMART" id="SM00389">
    <property type="entry name" value="HOX"/>
    <property type="match status" value="1"/>
</dbReference>
<dbReference type="Pfam" id="PF00046">
    <property type="entry name" value="Homeodomain"/>
    <property type="match status" value="1"/>
</dbReference>
<comment type="subcellular location">
    <subcellularLocation>
        <location evidence="1 7 8">Nucleus</location>
    </subcellularLocation>
</comment>
<dbReference type="EMBL" id="JAATIS010005477">
    <property type="protein sequence ID" value="KAG2459169.1"/>
    <property type="molecule type" value="Genomic_DNA"/>
</dbReference>
<evidence type="ECO:0000256" key="9">
    <source>
        <dbReference type="SAM" id="MobiDB-lite"/>
    </source>
</evidence>
<sequence>MPPRRPLTPIDVPLPVSLPRMLQLACLAIHDLGRQGCAFNDGRRCARVLSDTALSPKLTEEGDLGFFVLFKEKREPSKDVVPNPSQLMPTLEKSLSGICEQQRKRKRTIFSRSQLTDLEKAFAVTPYPDINLRERLAAVTGLPESKIQVWFQNRRARSIKSGKLIRPLKRSLQNPSCHRFSPLDAPSPKCLRTGPTRPGSNQKNTQCLSWSRVENQPLPSCSEFTHPSLLAPSFSYQSRSQTASHLSSDLPPEAFWEEQEFQMSASQNPGQQWDDFNSFCSTSSCRLRSHQEVGQKQAMGNGYYNRHPMDQALSSQPLYWEVPPLQDNLENGPQTSLGYISDLIYNAAIVTNLVEF</sequence>
<reference evidence="11 12" key="1">
    <citation type="journal article" date="2021" name="Cell">
        <title>Tracing the genetic footprints of vertebrate landing in non-teleost ray-finned fishes.</title>
        <authorList>
            <person name="Bi X."/>
            <person name="Wang K."/>
            <person name="Yang L."/>
            <person name="Pan H."/>
            <person name="Jiang H."/>
            <person name="Wei Q."/>
            <person name="Fang M."/>
            <person name="Yu H."/>
            <person name="Zhu C."/>
            <person name="Cai Y."/>
            <person name="He Y."/>
            <person name="Gan X."/>
            <person name="Zeng H."/>
            <person name="Yu D."/>
            <person name="Zhu Y."/>
            <person name="Jiang H."/>
            <person name="Qiu Q."/>
            <person name="Yang H."/>
            <person name="Zhang Y.E."/>
            <person name="Wang W."/>
            <person name="Zhu M."/>
            <person name="He S."/>
            <person name="Zhang G."/>
        </authorList>
    </citation>
    <scope>NUCLEOTIDE SEQUENCE [LARGE SCALE GENOMIC DNA]</scope>
    <source>
        <strain evidence="11">Bchr_013</strain>
    </source>
</reference>
<accession>A0A8X7X1E0</accession>